<dbReference type="Pfam" id="PF18962">
    <property type="entry name" value="Por_Secre_tail"/>
    <property type="match status" value="1"/>
</dbReference>
<dbReference type="InterPro" id="IPR026444">
    <property type="entry name" value="Secre_tail"/>
</dbReference>
<feature type="domain" description="Secretion system C-terminal sorting" evidence="1">
    <location>
        <begin position="87"/>
        <end position="161"/>
    </location>
</feature>
<evidence type="ECO:0000313" key="2">
    <source>
        <dbReference type="EMBL" id="KUG25460.1"/>
    </source>
</evidence>
<proteinExistence type="predicted"/>
<sequence>MYLLGVGSFISPENGIIISSSDQGSSWDVITRNFLYYSKGTYHNGSLWAVGDKGLLVNQINTQSVLTDVEPNIFTNIQKDFSLSNNYPNPFNPTTTIQFSIPKSDNVTLKVYDILGREITTLINEYKHSGTYETKFNATNLASGIYFYTLNSGSTFITKKMLLIK</sequence>
<evidence type="ECO:0000259" key="1">
    <source>
        <dbReference type="Pfam" id="PF18962"/>
    </source>
</evidence>
<comment type="caution">
    <text evidence="2">The sequence shown here is derived from an EMBL/GenBank/DDBJ whole genome shotgun (WGS) entry which is preliminary data.</text>
</comment>
<protein>
    <recommendedName>
        <fullName evidence="1">Secretion system C-terminal sorting domain-containing protein</fullName>
    </recommendedName>
</protein>
<gene>
    <name evidence="2" type="ORF">ASZ90_004725</name>
</gene>
<accession>A0A0W8FX90</accession>
<dbReference type="NCBIfam" id="TIGR04183">
    <property type="entry name" value="Por_Secre_tail"/>
    <property type="match status" value="1"/>
</dbReference>
<dbReference type="EMBL" id="LNQE01000679">
    <property type="protein sequence ID" value="KUG25460.1"/>
    <property type="molecule type" value="Genomic_DNA"/>
</dbReference>
<organism evidence="2">
    <name type="scientific">hydrocarbon metagenome</name>
    <dbReference type="NCBI Taxonomy" id="938273"/>
    <lineage>
        <taxon>unclassified sequences</taxon>
        <taxon>metagenomes</taxon>
        <taxon>ecological metagenomes</taxon>
    </lineage>
</organism>
<name>A0A0W8FX90_9ZZZZ</name>
<dbReference type="AlphaFoldDB" id="A0A0W8FX90"/>
<reference evidence="2" key="1">
    <citation type="journal article" date="2015" name="Proc. Natl. Acad. Sci. U.S.A.">
        <title>Networks of energetic and metabolic interactions define dynamics in microbial communities.</title>
        <authorList>
            <person name="Embree M."/>
            <person name="Liu J.K."/>
            <person name="Al-Bassam M.M."/>
            <person name="Zengler K."/>
        </authorList>
    </citation>
    <scope>NUCLEOTIDE SEQUENCE</scope>
</reference>
<dbReference type="Gene3D" id="2.60.40.4070">
    <property type="match status" value="1"/>
</dbReference>